<dbReference type="KEGG" id="emar:D1013_06065"/>
<protein>
    <submittedName>
        <fullName evidence="3">Phosphatase PAP2 family protein</fullName>
    </submittedName>
</protein>
<keyword evidence="4" id="KW-1185">Reference proteome</keyword>
<dbReference type="SUPFAM" id="SSF48317">
    <property type="entry name" value="Acid phosphatase/Vanadium-dependent haloperoxidase"/>
    <property type="match status" value="1"/>
</dbReference>
<dbReference type="RefSeq" id="WP_121848019.1">
    <property type="nucleotide sequence ID" value="NZ_CP032050.1"/>
</dbReference>
<evidence type="ECO:0000313" key="3">
    <source>
        <dbReference type="EMBL" id="AYN66969.1"/>
    </source>
</evidence>
<feature type="transmembrane region" description="Helical" evidence="1">
    <location>
        <begin position="56"/>
        <end position="75"/>
    </location>
</feature>
<evidence type="ECO:0000256" key="1">
    <source>
        <dbReference type="SAM" id="Phobius"/>
    </source>
</evidence>
<dbReference type="InterPro" id="IPR036938">
    <property type="entry name" value="PAP2/HPO_sf"/>
</dbReference>
<evidence type="ECO:0000259" key="2">
    <source>
        <dbReference type="SMART" id="SM00014"/>
    </source>
</evidence>
<dbReference type="Pfam" id="PF01569">
    <property type="entry name" value="PAP2"/>
    <property type="match status" value="1"/>
</dbReference>
<keyword evidence="1" id="KW-0472">Membrane</keyword>
<feature type="transmembrane region" description="Helical" evidence="1">
    <location>
        <begin position="159"/>
        <end position="178"/>
    </location>
</feature>
<dbReference type="EMBL" id="CP032050">
    <property type="protein sequence ID" value="AYN66969.1"/>
    <property type="molecule type" value="Genomic_DNA"/>
</dbReference>
<dbReference type="OrthoDB" id="9789113at2"/>
<dbReference type="Gene3D" id="1.20.144.10">
    <property type="entry name" value="Phosphatidic acid phosphatase type 2/haloperoxidase"/>
    <property type="match status" value="1"/>
</dbReference>
<keyword evidence="1" id="KW-0812">Transmembrane</keyword>
<dbReference type="Proteomes" id="UP000276309">
    <property type="component" value="Chromosome"/>
</dbReference>
<feature type="transmembrane region" description="Helical" evidence="1">
    <location>
        <begin position="106"/>
        <end position="127"/>
    </location>
</feature>
<feature type="domain" description="Phosphatidic acid phosphatase type 2/haloperoxidase" evidence="2">
    <location>
        <begin position="57"/>
        <end position="174"/>
    </location>
</feature>
<feature type="transmembrane region" description="Helical" evidence="1">
    <location>
        <begin position="26"/>
        <end position="49"/>
    </location>
</feature>
<dbReference type="SMART" id="SM00014">
    <property type="entry name" value="acidPPc"/>
    <property type="match status" value="1"/>
</dbReference>
<name>A0A3G2L3Z0_9FLAO</name>
<dbReference type="InterPro" id="IPR000326">
    <property type="entry name" value="PAP2/HPO"/>
</dbReference>
<proteinExistence type="predicted"/>
<feature type="transmembrane region" description="Helical" evidence="1">
    <location>
        <begin position="134"/>
        <end position="153"/>
    </location>
</feature>
<sequence>MLERILEWDRQTFIYLNNLGIEDYDIFWTTVTNFSTWIPFFVFVIYLIFKKYPKREAIFVIATILVMALFVNTLTDLTKQTVARLRPNNDEDINTLIRILKTPTTYSFFSGHSSSSFSITTLIVLFLKDRFKWSWLFYIWPILFVMSRIFVGVHFPVDIIVGSAVGIASAFFFYFLYVRFIAPSLGLSHP</sequence>
<dbReference type="AlphaFoldDB" id="A0A3G2L3Z0"/>
<gene>
    <name evidence="3" type="ORF">D1013_06065</name>
</gene>
<organism evidence="3 4">
    <name type="scientific">Euzebyella marina</name>
    <dbReference type="NCBI Taxonomy" id="1761453"/>
    <lineage>
        <taxon>Bacteria</taxon>
        <taxon>Pseudomonadati</taxon>
        <taxon>Bacteroidota</taxon>
        <taxon>Flavobacteriia</taxon>
        <taxon>Flavobacteriales</taxon>
        <taxon>Flavobacteriaceae</taxon>
        <taxon>Euzebyella</taxon>
    </lineage>
</organism>
<dbReference type="PANTHER" id="PTHR14969:SF13">
    <property type="entry name" value="AT30094P"/>
    <property type="match status" value="1"/>
</dbReference>
<dbReference type="PANTHER" id="PTHR14969">
    <property type="entry name" value="SPHINGOSINE-1-PHOSPHATE PHOSPHOHYDROLASE"/>
    <property type="match status" value="1"/>
</dbReference>
<keyword evidence="1" id="KW-1133">Transmembrane helix</keyword>
<evidence type="ECO:0000313" key="4">
    <source>
        <dbReference type="Proteomes" id="UP000276309"/>
    </source>
</evidence>
<accession>A0A3G2L3Z0</accession>
<reference evidence="3 4" key="1">
    <citation type="submission" date="2018-08" db="EMBL/GenBank/DDBJ databases">
        <title>The reduced genetic potential of extracellular carbohydrate catabolism in Euzebyella marina RN62, a Flavobacteriia bacterium isolated from the hadal water.</title>
        <authorList>
            <person name="Xue C."/>
        </authorList>
    </citation>
    <scope>NUCLEOTIDE SEQUENCE [LARGE SCALE GENOMIC DNA]</scope>
    <source>
        <strain evidence="3 4">RN62</strain>
    </source>
</reference>